<dbReference type="SUPFAM" id="SSF56317">
    <property type="entry name" value="Carbon-nitrogen hydrolase"/>
    <property type="match status" value="1"/>
</dbReference>
<organism evidence="1 2">
    <name type="scientific">Sporocytophaga myxococcoides</name>
    <dbReference type="NCBI Taxonomy" id="153721"/>
    <lineage>
        <taxon>Bacteria</taxon>
        <taxon>Pseudomonadati</taxon>
        <taxon>Bacteroidota</taxon>
        <taxon>Cytophagia</taxon>
        <taxon>Cytophagales</taxon>
        <taxon>Cytophagaceae</taxon>
        <taxon>Sporocytophaga</taxon>
    </lineage>
</organism>
<gene>
    <name evidence="1" type="ORF">MYP_3255</name>
</gene>
<dbReference type="Proteomes" id="UP000030185">
    <property type="component" value="Unassembled WGS sequence"/>
</dbReference>
<protein>
    <recommendedName>
        <fullName evidence="3">Reverse transcriptase domain-containing protein</fullName>
    </recommendedName>
</protein>
<accession>A0A098LGB9</accession>
<dbReference type="RefSeq" id="WP_045465137.1">
    <property type="nucleotide sequence ID" value="NZ_BBLT01000006.1"/>
</dbReference>
<reference evidence="1 2" key="1">
    <citation type="submission" date="2014-09" db="EMBL/GenBank/DDBJ databases">
        <title>Sporocytophaga myxococcoides PG-01 genome sequencing.</title>
        <authorList>
            <person name="Liu L."/>
            <person name="Gao P.J."/>
            <person name="Chen G.J."/>
            <person name="Wang L.S."/>
        </authorList>
    </citation>
    <scope>NUCLEOTIDE SEQUENCE [LARGE SCALE GENOMIC DNA]</scope>
    <source>
        <strain evidence="1 2">PG-01</strain>
    </source>
</reference>
<dbReference type="AlphaFoldDB" id="A0A098LGB9"/>
<evidence type="ECO:0000313" key="1">
    <source>
        <dbReference type="EMBL" id="GAL86026.1"/>
    </source>
</evidence>
<evidence type="ECO:0000313" key="2">
    <source>
        <dbReference type="Proteomes" id="UP000030185"/>
    </source>
</evidence>
<name>A0A098LGB9_9BACT</name>
<sequence>MYYYYNYIPSTVEDAFRKLQSYIYFESTDLYLRNQLAEFISDGKIDEKLDSISKKLSENEGTFKYSDIKLRYYPKKVSNSFKKIDSAYIPPNFYTNQIFTDNAEVENIAVFADVPMELQIIAVLWILKYGFVLDKNLSKHCYGNRLILPTNEFSGQGRSLFKPYIKQYQKWWSNGLREAKELLDKGEDVTIITFDFKDYFHSVELNFSVLEKELSELHNDFDPNDIIHKVFRKIHEEYKKCLREIDHPSASLSMEDVVPLPISLLSSFILGNWHLKKFDKEILDKLNPVYYGRYVDDNIVVIRDSVIKEFNKEHIEDLRQNFIKEYAFFEDIREEKKINILMYFIFKYLDKIFVPAVDAKVKDNLKFHLLQNGLSNIFLQNEKLFIYQFNAEHSPNLINKFIEEQKERSSEFRFLSDDADESFSDFEENTFESNFETIDVNKARFKSLEDNKFKLSVFFAKLIKRKILNGKDYKNDELNKIQKYFQGIYSIKHYYFWEKLFTLYVVSNDHEKFSKLLITIINQLEKIQIKSQINISREKLIGSLNKHLIYSLEMSLGLNPRFLTKKILKIVEEKITHNLNIRKFRNSHLLRKQYIYYPLIQFTQSIKDDQSSLFDPNFFNSRDWKEKDFLIINKSYIPYRVKFYETCLFTFYQTIYLKTIHQNLNNKRWLNDILNSEKYLNDSFDLFYRINISTFSQDKEVVRDKYFKLGNLDSFEEIKHDTEGRVKDNYKNFETSEIYLQNGSKELKTCRIGLVNLYVDFVNYEKSLDGKPNLSSDRIELYSSILDKVNEIKDIDLFVQPELSLPHALLYTYIKNCANKQIGLVSGVEHLKAKNVGYNFVLTSLPINVFGDKDAIPIIRLKNHYAPEEEEWIRGKKMVVPKPNPYRYDLFVWRNVYFATYYCYELADVFHRMAFYSKIDFICAPVWNVDTHYYNSIVESASRELHCYFIKVNTSQYGETRVTRPTNIDRRDKVRVKGGTVDDYKVAVLVADLDIEKLRKFQKLEYSAQKDLNKDKKWFKPTPPDFPVESVWIRDNKKMFSEKRNED</sequence>
<keyword evidence="2" id="KW-1185">Reference proteome</keyword>
<evidence type="ECO:0008006" key="3">
    <source>
        <dbReference type="Google" id="ProtNLM"/>
    </source>
</evidence>
<dbReference type="InterPro" id="IPR036526">
    <property type="entry name" value="C-N_Hydrolase_sf"/>
</dbReference>
<proteinExistence type="predicted"/>
<comment type="caution">
    <text evidence="1">The sequence shown here is derived from an EMBL/GenBank/DDBJ whole genome shotgun (WGS) entry which is preliminary data.</text>
</comment>
<dbReference type="eggNOG" id="COG0388">
    <property type="taxonomic scope" value="Bacteria"/>
</dbReference>
<dbReference type="EMBL" id="BBLT01000006">
    <property type="protein sequence ID" value="GAL86026.1"/>
    <property type="molecule type" value="Genomic_DNA"/>
</dbReference>
<dbReference type="OrthoDB" id="9780724at2"/>